<dbReference type="InterPro" id="IPR029063">
    <property type="entry name" value="SAM-dependent_MTases_sf"/>
</dbReference>
<sequence length="213" mass="22098">MTRPPAQRSGRFARAFAAAVPRMDARGAAAHRARLLAGLTGTVLEVGAGTGACFGHYPPQVTAVRAVEPDPFLRELATRAAAAAPVPVTVVAGTAEELPAAAGEFDAAVCSLVLCSVPDPDTALAGIRRALRPGGQLRFYEHVRSTHRFVGLIEDAATPLWAALAGGCHPNRDTAAAITRNGFTIDAVDRFGFAPAALTPRTAHLIGRAHVTP</sequence>
<organism evidence="2 3">
    <name type="scientific">Dactylosporangium cerinum</name>
    <dbReference type="NCBI Taxonomy" id="1434730"/>
    <lineage>
        <taxon>Bacteria</taxon>
        <taxon>Bacillati</taxon>
        <taxon>Actinomycetota</taxon>
        <taxon>Actinomycetes</taxon>
        <taxon>Micromonosporales</taxon>
        <taxon>Micromonosporaceae</taxon>
        <taxon>Dactylosporangium</taxon>
    </lineage>
</organism>
<evidence type="ECO:0000313" key="3">
    <source>
        <dbReference type="Proteomes" id="UP001595912"/>
    </source>
</evidence>
<dbReference type="PANTHER" id="PTHR45036:SF1">
    <property type="entry name" value="METHYLTRANSFERASE LIKE 7A"/>
    <property type="match status" value="1"/>
</dbReference>
<dbReference type="EC" id="2.1.1.-" evidence="2"/>
<keyword evidence="2" id="KW-0808">Transferase</keyword>
<dbReference type="Gene3D" id="3.40.50.150">
    <property type="entry name" value="Vaccinia Virus protein VP39"/>
    <property type="match status" value="1"/>
</dbReference>
<evidence type="ECO:0000259" key="1">
    <source>
        <dbReference type="Pfam" id="PF08241"/>
    </source>
</evidence>
<accession>A0ABV9W9X0</accession>
<proteinExistence type="predicted"/>
<keyword evidence="3" id="KW-1185">Reference proteome</keyword>
<dbReference type="SUPFAM" id="SSF53335">
    <property type="entry name" value="S-adenosyl-L-methionine-dependent methyltransferases"/>
    <property type="match status" value="1"/>
</dbReference>
<dbReference type="PANTHER" id="PTHR45036">
    <property type="entry name" value="METHYLTRANSFERASE LIKE 7B"/>
    <property type="match status" value="1"/>
</dbReference>
<dbReference type="CDD" id="cd02440">
    <property type="entry name" value="AdoMet_MTases"/>
    <property type="match status" value="1"/>
</dbReference>
<dbReference type="InterPro" id="IPR052356">
    <property type="entry name" value="Thiol_S-MT"/>
</dbReference>
<protein>
    <submittedName>
        <fullName evidence="2">Class I SAM-dependent methyltransferase</fullName>
        <ecNumber evidence="2">2.1.1.-</ecNumber>
    </submittedName>
</protein>
<comment type="caution">
    <text evidence="2">The sequence shown here is derived from an EMBL/GenBank/DDBJ whole genome shotgun (WGS) entry which is preliminary data.</text>
</comment>
<dbReference type="Pfam" id="PF08241">
    <property type="entry name" value="Methyltransf_11"/>
    <property type="match status" value="1"/>
</dbReference>
<keyword evidence="2" id="KW-0489">Methyltransferase</keyword>
<feature type="domain" description="Methyltransferase type 11" evidence="1">
    <location>
        <begin position="44"/>
        <end position="138"/>
    </location>
</feature>
<reference evidence="3" key="1">
    <citation type="journal article" date="2019" name="Int. J. Syst. Evol. Microbiol.">
        <title>The Global Catalogue of Microorganisms (GCM) 10K type strain sequencing project: providing services to taxonomists for standard genome sequencing and annotation.</title>
        <authorList>
            <consortium name="The Broad Institute Genomics Platform"/>
            <consortium name="The Broad Institute Genome Sequencing Center for Infectious Disease"/>
            <person name="Wu L."/>
            <person name="Ma J."/>
        </authorList>
    </citation>
    <scope>NUCLEOTIDE SEQUENCE [LARGE SCALE GENOMIC DNA]</scope>
    <source>
        <strain evidence="3">CGMCC 4.7152</strain>
    </source>
</reference>
<dbReference type="InterPro" id="IPR013216">
    <property type="entry name" value="Methyltransf_11"/>
</dbReference>
<evidence type="ECO:0000313" key="2">
    <source>
        <dbReference type="EMBL" id="MFC5004987.1"/>
    </source>
</evidence>
<name>A0ABV9W9X0_9ACTN</name>
<dbReference type="GO" id="GO:0032259">
    <property type="term" value="P:methylation"/>
    <property type="evidence" value="ECO:0007669"/>
    <property type="project" value="UniProtKB-KW"/>
</dbReference>
<dbReference type="EMBL" id="JBHSIU010000066">
    <property type="protein sequence ID" value="MFC5004987.1"/>
    <property type="molecule type" value="Genomic_DNA"/>
</dbReference>
<dbReference type="Proteomes" id="UP001595912">
    <property type="component" value="Unassembled WGS sequence"/>
</dbReference>
<gene>
    <name evidence="2" type="ORF">ACFPIJ_45055</name>
</gene>
<dbReference type="RefSeq" id="WP_380125373.1">
    <property type="nucleotide sequence ID" value="NZ_JBHSIU010000066.1"/>
</dbReference>
<dbReference type="GO" id="GO:0008168">
    <property type="term" value="F:methyltransferase activity"/>
    <property type="evidence" value="ECO:0007669"/>
    <property type="project" value="UniProtKB-KW"/>
</dbReference>